<evidence type="ECO:0000313" key="12">
    <source>
        <dbReference type="Proteomes" id="UP000238375"/>
    </source>
</evidence>
<comment type="caution">
    <text evidence="11">The sequence shown here is derived from an EMBL/GenBank/DDBJ whole genome shotgun (WGS) entry which is preliminary data.</text>
</comment>
<accession>A0A2T0RTR0</accession>
<dbReference type="InterPro" id="IPR036909">
    <property type="entry name" value="Cyt_c-like_dom_sf"/>
</dbReference>
<dbReference type="AlphaFoldDB" id="A0A2T0RTR0"/>
<protein>
    <submittedName>
        <fullName evidence="11">Cytochrome c peroxidase</fullName>
    </submittedName>
</protein>
<dbReference type="EMBL" id="PVTE01000039">
    <property type="protein sequence ID" value="PRY24551.1"/>
    <property type="molecule type" value="Genomic_DNA"/>
</dbReference>
<proteinExistence type="predicted"/>
<dbReference type="Gene3D" id="1.10.760.10">
    <property type="entry name" value="Cytochrome c-like domain"/>
    <property type="match status" value="2"/>
</dbReference>
<evidence type="ECO:0000256" key="3">
    <source>
        <dbReference type="ARBA" id="ARBA00022723"/>
    </source>
</evidence>
<keyword evidence="11" id="KW-0575">Peroxidase</keyword>
<dbReference type="InterPro" id="IPR004852">
    <property type="entry name" value="Di-haem_cyt_c_peroxidsae"/>
</dbReference>
<keyword evidence="2 8" id="KW-0349">Heme</keyword>
<dbReference type="OrthoDB" id="9805202at2"/>
<evidence type="ECO:0000256" key="6">
    <source>
        <dbReference type="ARBA" id="ARBA00023002"/>
    </source>
</evidence>
<dbReference type="GO" id="GO:0004130">
    <property type="term" value="F:cytochrome-c peroxidase activity"/>
    <property type="evidence" value="ECO:0007669"/>
    <property type="project" value="TreeGrafter"/>
</dbReference>
<reference evidence="11 12" key="1">
    <citation type="submission" date="2018-03" db="EMBL/GenBank/DDBJ databases">
        <title>Genomic Encyclopedia of Archaeal and Bacterial Type Strains, Phase II (KMG-II): from individual species to whole genera.</title>
        <authorList>
            <person name="Goeker M."/>
        </authorList>
    </citation>
    <scope>NUCLEOTIDE SEQUENCE [LARGE SCALE GENOMIC DNA]</scope>
    <source>
        <strain evidence="11 12">DSM 28354</strain>
    </source>
</reference>
<keyword evidence="5" id="KW-0574">Periplasm</keyword>
<dbReference type="PROSITE" id="PS51007">
    <property type="entry name" value="CYTC"/>
    <property type="match status" value="1"/>
</dbReference>
<comment type="cofactor">
    <cofactor evidence="8">
        <name>heme</name>
        <dbReference type="ChEBI" id="CHEBI:30413"/>
    </cofactor>
    <text evidence="8">Binds 2 heme groups.</text>
</comment>
<evidence type="ECO:0000259" key="10">
    <source>
        <dbReference type="PROSITE" id="PS51007"/>
    </source>
</evidence>
<keyword evidence="3 9" id="KW-0479">Metal-binding</keyword>
<feature type="binding site" description="covalent" evidence="8">
    <location>
        <position position="226"/>
    </location>
    <ligand>
        <name>heme c</name>
        <dbReference type="ChEBI" id="CHEBI:61717"/>
        <label>2</label>
    </ligand>
</feature>
<dbReference type="Proteomes" id="UP000238375">
    <property type="component" value="Unassembled WGS sequence"/>
</dbReference>
<organism evidence="11 12">
    <name type="scientific">Spirosoma oryzae</name>
    <dbReference type="NCBI Taxonomy" id="1469603"/>
    <lineage>
        <taxon>Bacteria</taxon>
        <taxon>Pseudomonadati</taxon>
        <taxon>Bacteroidota</taxon>
        <taxon>Cytophagia</taxon>
        <taxon>Cytophagales</taxon>
        <taxon>Cytophagaceae</taxon>
        <taxon>Spirosoma</taxon>
    </lineage>
</organism>
<feature type="binding site" description="covalent" evidence="8">
    <location>
        <position position="223"/>
    </location>
    <ligand>
        <name>heme c</name>
        <dbReference type="ChEBI" id="CHEBI:61717"/>
        <label>2</label>
    </ligand>
</feature>
<name>A0A2T0RTR0_9BACT</name>
<dbReference type="GO" id="GO:0042597">
    <property type="term" value="C:periplasmic space"/>
    <property type="evidence" value="ECO:0007669"/>
    <property type="project" value="UniProtKB-SubCell"/>
</dbReference>
<keyword evidence="4" id="KW-0732">Signal</keyword>
<evidence type="ECO:0000256" key="4">
    <source>
        <dbReference type="ARBA" id="ARBA00022729"/>
    </source>
</evidence>
<feature type="binding site" description="covalent" evidence="8">
    <location>
        <position position="76"/>
    </location>
    <ligand>
        <name>heme c</name>
        <dbReference type="ChEBI" id="CHEBI:61717"/>
        <label>1</label>
    </ligand>
</feature>
<dbReference type="SUPFAM" id="SSF46626">
    <property type="entry name" value="Cytochrome c"/>
    <property type="match status" value="2"/>
</dbReference>
<evidence type="ECO:0000256" key="9">
    <source>
        <dbReference type="PIRSR" id="PIRSR000294-2"/>
    </source>
</evidence>
<comment type="PTM">
    <text evidence="8">Binds 2 heme groups per subunit.</text>
</comment>
<evidence type="ECO:0000256" key="8">
    <source>
        <dbReference type="PIRSR" id="PIRSR000294-1"/>
    </source>
</evidence>
<feature type="binding site" description="axial binding residue" evidence="9">
    <location>
        <position position="80"/>
    </location>
    <ligand>
        <name>heme c</name>
        <dbReference type="ChEBI" id="CHEBI:61717"/>
        <label>1</label>
    </ligand>
    <ligandPart>
        <name>Fe</name>
        <dbReference type="ChEBI" id="CHEBI:18248"/>
    </ligandPart>
</feature>
<keyword evidence="6" id="KW-0560">Oxidoreductase</keyword>
<keyword evidence="7 9" id="KW-0408">Iron</keyword>
<dbReference type="RefSeq" id="WP_106140750.1">
    <property type="nucleotide sequence ID" value="NZ_PVTE01000039.1"/>
</dbReference>
<feature type="binding site" description="axial binding residue" evidence="9">
    <location>
        <position position="227"/>
    </location>
    <ligand>
        <name>heme c</name>
        <dbReference type="ChEBI" id="CHEBI:61717"/>
        <label>2</label>
    </ligand>
    <ligandPart>
        <name>Fe</name>
        <dbReference type="ChEBI" id="CHEBI:18248"/>
    </ligandPart>
</feature>
<dbReference type="InterPro" id="IPR026259">
    <property type="entry name" value="MauG/Cytc_peroxidase"/>
</dbReference>
<dbReference type="GO" id="GO:0046872">
    <property type="term" value="F:metal ion binding"/>
    <property type="evidence" value="ECO:0007669"/>
    <property type="project" value="UniProtKB-KW"/>
</dbReference>
<dbReference type="PIRSF" id="PIRSF000294">
    <property type="entry name" value="Cytochrome-c_peroxidase"/>
    <property type="match status" value="1"/>
</dbReference>
<dbReference type="PROSITE" id="PS51257">
    <property type="entry name" value="PROKAR_LIPOPROTEIN"/>
    <property type="match status" value="1"/>
</dbReference>
<sequence>MNVRASIGLLLALGTIACRPGDTPAPQEPAMALLAQPAHFPAQPAVPYNPTTLAGVVLGRMLFYDASLSGNNRVSCATCHHPDKAFADGVALGSGGVSGRALHRNSPALINLAWDTGGFFWDGGATNLESQIIGPLSHPDEMSRNVATLAGELSTKDAYVHHFRAAFPDDRESPVSTQNVLKALAQYMRTLVSAGAPYDQVVLGRATQSALEKQGMAVFDAKCASCHTRQTHLFTDSGFHNNGLDDTYPADDERIAMGRFRITEKPDDLGKFKTPTLRNLAYTAPYMHDGRFQTLEQVLDHYANGIRPSATLDPALRTLRLTGDERTALLVFLNSLNDQAFTQNPLFKP</sequence>
<evidence type="ECO:0000256" key="1">
    <source>
        <dbReference type="ARBA" id="ARBA00004418"/>
    </source>
</evidence>
<feature type="domain" description="Cytochrome c" evidence="10">
    <location>
        <begin position="210"/>
        <end position="337"/>
    </location>
</feature>
<gene>
    <name evidence="11" type="ORF">CLV58_13919</name>
</gene>
<dbReference type="InterPro" id="IPR009056">
    <property type="entry name" value="Cyt_c-like_dom"/>
</dbReference>
<dbReference type="PANTHER" id="PTHR30600:SF10">
    <property type="entry name" value="BLL6722 PROTEIN"/>
    <property type="match status" value="1"/>
</dbReference>
<comment type="subcellular location">
    <subcellularLocation>
        <location evidence="1">Periplasm</location>
    </subcellularLocation>
</comment>
<dbReference type="Pfam" id="PF03150">
    <property type="entry name" value="CCP_MauG"/>
    <property type="match status" value="1"/>
</dbReference>
<evidence type="ECO:0000313" key="11">
    <source>
        <dbReference type="EMBL" id="PRY24551.1"/>
    </source>
</evidence>
<dbReference type="GO" id="GO:0009055">
    <property type="term" value="F:electron transfer activity"/>
    <property type="evidence" value="ECO:0007669"/>
    <property type="project" value="InterPro"/>
</dbReference>
<evidence type="ECO:0000256" key="2">
    <source>
        <dbReference type="ARBA" id="ARBA00022617"/>
    </source>
</evidence>
<evidence type="ECO:0000256" key="7">
    <source>
        <dbReference type="ARBA" id="ARBA00023004"/>
    </source>
</evidence>
<dbReference type="GO" id="GO:0020037">
    <property type="term" value="F:heme binding"/>
    <property type="evidence" value="ECO:0007669"/>
    <property type="project" value="InterPro"/>
</dbReference>
<evidence type="ECO:0000256" key="5">
    <source>
        <dbReference type="ARBA" id="ARBA00022764"/>
    </source>
</evidence>
<feature type="binding site" description="covalent" evidence="8">
    <location>
        <position position="79"/>
    </location>
    <ligand>
        <name>heme c</name>
        <dbReference type="ChEBI" id="CHEBI:61717"/>
        <label>1</label>
    </ligand>
</feature>
<dbReference type="InterPro" id="IPR051395">
    <property type="entry name" value="Cytochrome_c_Peroxidase/MauG"/>
</dbReference>
<dbReference type="PANTHER" id="PTHR30600">
    <property type="entry name" value="CYTOCHROME C PEROXIDASE-RELATED"/>
    <property type="match status" value="1"/>
</dbReference>
<keyword evidence="12" id="KW-1185">Reference proteome</keyword>